<keyword evidence="14" id="KW-1185">Reference proteome</keyword>
<name>A0AAD9UXS0_ACRCE</name>
<evidence type="ECO:0000256" key="9">
    <source>
        <dbReference type="ARBA" id="ARBA00023242"/>
    </source>
</evidence>
<evidence type="ECO:0000256" key="12">
    <source>
        <dbReference type="SAM" id="MobiDB-lite"/>
    </source>
</evidence>
<dbReference type="Pfam" id="PF07111">
    <property type="entry name" value="HCR"/>
    <property type="match status" value="1"/>
</dbReference>
<dbReference type="GO" id="GO:0005737">
    <property type="term" value="C:cytoplasm"/>
    <property type="evidence" value="ECO:0007669"/>
    <property type="project" value="UniProtKB-SubCell"/>
</dbReference>
<dbReference type="PANTHER" id="PTHR46822">
    <property type="entry name" value="COILED-COIL ALPHA-HELICAL ROD PROTEIN 1"/>
    <property type="match status" value="1"/>
</dbReference>
<reference evidence="13" key="1">
    <citation type="journal article" date="2023" name="G3 (Bethesda)">
        <title>Whole genome assembly and annotation of the endangered Caribbean coral Acropora cervicornis.</title>
        <authorList>
            <person name="Selwyn J.D."/>
            <person name="Vollmer S.V."/>
        </authorList>
    </citation>
    <scope>NUCLEOTIDE SEQUENCE</scope>
    <source>
        <strain evidence="13">K2</strain>
    </source>
</reference>
<feature type="coiled-coil region" evidence="11">
    <location>
        <begin position="371"/>
        <end position="398"/>
    </location>
</feature>
<dbReference type="GO" id="GO:0006611">
    <property type="term" value="P:protein export from nucleus"/>
    <property type="evidence" value="ECO:0007669"/>
    <property type="project" value="TreeGrafter"/>
</dbReference>
<dbReference type="GO" id="GO:0005814">
    <property type="term" value="C:centriole"/>
    <property type="evidence" value="ECO:0007669"/>
    <property type="project" value="TreeGrafter"/>
</dbReference>
<keyword evidence="8 11" id="KW-0175">Coiled coil</keyword>
<evidence type="ECO:0000256" key="7">
    <source>
        <dbReference type="ARBA" id="ARBA00022782"/>
    </source>
</evidence>
<feature type="compositionally biased region" description="Polar residues" evidence="12">
    <location>
        <begin position="873"/>
        <end position="887"/>
    </location>
</feature>
<evidence type="ECO:0000256" key="2">
    <source>
        <dbReference type="ARBA" id="ARBA00004123"/>
    </source>
</evidence>
<feature type="region of interest" description="Disordered" evidence="12">
    <location>
        <begin position="873"/>
        <end position="892"/>
    </location>
</feature>
<feature type="coiled-coil region" evidence="11">
    <location>
        <begin position="245"/>
        <end position="293"/>
    </location>
</feature>
<feature type="coiled-coil region" evidence="11">
    <location>
        <begin position="784"/>
        <end position="811"/>
    </location>
</feature>
<sequence>MAGTSSGTQKAAREKFLSPSYFKVSRPPIPPRKEDLCSVKLLPPAEYDLVKDKDASIAQAAGEMKKLSDENHQLREQLKTSKEQELRLETEIRKEKILQQKERVDDALDLKRMADLQEENLALQAEVRKLSNLTAKLRVDVKEVKINLETDLERSEGELEKVNSYVKELRTEIRQKEEIFELEKESLEKRSNKQAAAIKTLKLELKNAEEQVKIDRKGFEDVLRKNEFDKYEQVRALEERFSLCEVKYSQELQEMREEISKKEQIQMQMGKDLSSKEKDLKRLTEELKTREHTFSEIMKEREEKMESNQLTFDKGLGQLKSELEKEVFSHQKEVDGLTATLQNKDEELKMQVSVVDQLRAYIGENLPNTQIEKLQQENEQVRRNMEISLQENESLRSTVELLNVRLSSLNEILSIQETELLKFQAKFAKGAGSQDDGFLTKWREKLFALLVQLKSQEIIHEKENRDGRAQVKHLMLELEESEKNTSMLTLALADKKAQHQIEVNKNMALQRQLENSQQNETRLKNTVTDFQNSLSKLQEVAEGTDYFMRNVASQMDDALRKLPIFSQRINFACGRIKFLEGLIKHREEKLRTELTMTVKEGADNMQSKSDETGISEAEPGLSYQQLASEVKHLTNERDHLLAQSRRESEISERNKMALKAQFEEQLQQYTSRISQLESLLKDERERGAVVSEKLQKTQGELSERLETIEEMKSTIAKHKDKAEKDLDKILHTEQARFAEEFAKLERQLNDIRREHTKAVVAQRQAEGQVEREKEKWSSQLALQQKEHEMKLEKCHMKARELEKERNMLMATMRQEGFKVPRLRPKEFTVVGKGEEKENMDQIQPFNKKPMKTCRSKDKLPAQEKRLLQSNSEKLSSFWQNQPTQSLPTAEEDTAEEMNLREMTSVLKDLHSLSTALLTMEKENGEDSQISL</sequence>
<proteinExistence type="predicted"/>
<dbReference type="Proteomes" id="UP001249851">
    <property type="component" value="Unassembled WGS sequence"/>
</dbReference>
<evidence type="ECO:0000256" key="8">
    <source>
        <dbReference type="ARBA" id="ARBA00023054"/>
    </source>
</evidence>
<dbReference type="GO" id="GO:0005634">
    <property type="term" value="C:nucleus"/>
    <property type="evidence" value="ECO:0007669"/>
    <property type="project" value="UniProtKB-SubCell"/>
</dbReference>
<organism evidence="13 14">
    <name type="scientific">Acropora cervicornis</name>
    <name type="common">Staghorn coral</name>
    <dbReference type="NCBI Taxonomy" id="6130"/>
    <lineage>
        <taxon>Eukaryota</taxon>
        <taxon>Metazoa</taxon>
        <taxon>Cnidaria</taxon>
        <taxon>Anthozoa</taxon>
        <taxon>Hexacorallia</taxon>
        <taxon>Scleractinia</taxon>
        <taxon>Astrocoeniina</taxon>
        <taxon>Acroporidae</taxon>
        <taxon>Acropora</taxon>
    </lineage>
</organism>
<evidence type="ECO:0000256" key="6">
    <source>
        <dbReference type="ARBA" id="ARBA00022490"/>
    </source>
</evidence>
<dbReference type="EMBL" id="JARQWQ010000075">
    <property type="protein sequence ID" value="KAK2553652.1"/>
    <property type="molecule type" value="Genomic_DNA"/>
</dbReference>
<evidence type="ECO:0000256" key="5">
    <source>
        <dbReference type="ARBA" id="ARBA00022473"/>
    </source>
</evidence>
<comment type="caution">
    <text evidence="13">The sequence shown here is derived from an EMBL/GenBank/DDBJ whole genome shotgun (WGS) entry which is preliminary data.</text>
</comment>
<evidence type="ECO:0000256" key="11">
    <source>
        <dbReference type="SAM" id="Coils"/>
    </source>
</evidence>
<dbReference type="GO" id="GO:0030154">
    <property type="term" value="P:cell differentiation"/>
    <property type="evidence" value="ECO:0007669"/>
    <property type="project" value="UniProtKB-KW"/>
</dbReference>
<dbReference type="PANTHER" id="PTHR46822:SF1">
    <property type="entry name" value="COILED-COIL ALPHA-HELICAL ROD PROTEIN 1"/>
    <property type="match status" value="1"/>
</dbReference>
<protein>
    <recommendedName>
        <fullName evidence="4">Coiled-coil alpha-helical rod protein 1</fullName>
    </recommendedName>
    <alternativeName>
        <fullName evidence="10">Alpha-helical coiled-coil rod protein</fullName>
    </alternativeName>
</protein>
<dbReference type="AlphaFoldDB" id="A0AAD9UXS0"/>
<evidence type="ECO:0000313" key="13">
    <source>
        <dbReference type="EMBL" id="KAK2553652.1"/>
    </source>
</evidence>
<evidence type="ECO:0000256" key="4">
    <source>
        <dbReference type="ARBA" id="ARBA00016468"/>
    </source>
</evidence>
<evidence type="ECO:0000313" key="14">
    <source>
        <dbReference type="Proteomes" id="UP001249851"/>
    </source>
</evidence>
<feature type="coiled-coil region" evidence="11">
    <location>
        <begin position="623"/>
        <end position="754"/>
    </location>
</feature>
<dbReference type="InterPro" id="IPR009800">
    <property type="entry name" value="HCR"/>
</dbReference>
<reference evidence="13" key="2">
    <citation type="journal article" date="2023" name="Science">
        <title>Genomic signatures of disease resistance in endangered staghorn corals.</title>
        <authorList>
            <person name="Vollmer S.V."/>
            <person name="Selwyn J.D."/>
            <person name="Despard B.A."/>
            <person name="Roesel C.L."/>
        </authorList>
    </citation>
    <scope>NUCLEOTIDE SEQUENCE</scope>
    <source>
        <strain evidence="13">K2</strain>
    </source>
</reference>
<keyword evidence="6" id="KW-0963">Cytoplasm</keyword>
<feature type="coiled-coil region" evidence="11">
    <location>
        <begin position="464"/>
        <end position="526"/>
    </location>
</feature>
<accession>A0AAD9UXS0</accession>
<comment type="subcellular location">
    <subcellularLocation>
        <location evidence="3">Cytoplasm</location>
    </subcellularLocation>
    <subcellularLocation>
        <location evidence="2">Nucleus</location>
    </subcellularLocation>
</comment>
<evidence type="ECO:0000256" key="3">
    <source>
        <dbReference type="ARBA" id="ARBA00004496"/>
    </source>
</evidence>
<keyword evidence="7" id="KW-0221">Differentiation</keyword>
<keyword evidence="9" id="KW-0539">Nucleus</keyword>
<gene>
    <name evidence="13" type="ORF">P5673_024874</name>
</gene>
<comment type="function">
    <text evidence="1">May be a regulator of keratinocyte proliferation or differentiation.</text>
</comment>
<evidence type="ECO:0000256" key="10">
    <source>
        <dbReference type="ARBA" id="ARBA00031932"/>
    </source>
</evidence>
<evidence type="ECO:0000256" key="1">
    <source>
        <dbReference type="ARBA" id="ARBA00003936"/>
    </source>
</evidence>
<feature type="coiled-coil region" evidence="11">
    <location>
        <begin position="57"/>
        <end position="218"/>
    </location>
</feature>
<keyword evidence="5" id="KW-0217">Developmental protein</keyword>